<keyword evidence="2" id="KW-1185">Reference proteome</keyword>
<dbReference type="OrthoDB" id="9798792at2"/>
<dbReference type="Proteomes" id="UP000188181">
    <property type="component" value="Chromosome"/>
</dbReference>
<proteinExistence type="predicted"/>
<dbReference type="RefSeq" id="WP_146684241.1">
    <property type="nucleotide sequence ID" value="NZ_CP019646.1"/>
</dbReference>
<dbReference type="EMBL" id="CP019646">
    <property type="protein sequence ID" value="AQQ72006.1"/>
    <property type="molecule type" value="Genomic_DNA"/>
</dbReference>
<evidence type="ECO:0000313" key="1">
    <source>
        <dbReference type="EMBL" id="AQQ72006.1"/>
    </source>
</evidence>
<dbReference type="InterPro" id="IPR026350">
    <property type="entry name" value="GxxExxY"/>
</dbReference>
<name>A0A1R7T5Y8_9BACT</name>
<evidence type="ECO:0000313" key="2">
    <source>
        <dbReference type="Proteomes" id="UP000188181"/>
    </source>
</evidence>
<accession>A0A1R7T5Y8</accession>
<dbReference type="NCBIfam" id="TIGR04256">
    <property type="entry name" value="GxxExxY"/>
    <property type="match status" value="1"/>
</dbReference>
<gene>
    <name evidence="1" type="ORF">SMSP2_02385</name>
</gene>
<dbReference type="KEGG" id="pbas:SMSP2_02385"/>
<sequence length="123" mass="13821">MNIDKLTEKIIGCAFLVHKTLGSGFLEKVYENAMRVELQRSGCSVTQQAPLSVYYGNQIVGEYLADLIVNDLVIVEIKAIRALAKEHEVQLVNYLNATCINDGLLINFGNSVQVKRKFKNYIK</sequence>
<dbReference type="STRING" id="1851148.SMSP2_02385"/>
<dbReference type="Pfam" id="PF13366">
    <property type="entry name" value="PDDEXK_3"/>
    <property type="match status" value="1"/>
</dbReference>
<dbReference type="AlphaFoldDB" id="A0A1R7T5Y8"/>
<reference evidence="2" key="1">
    <citation type="submission" date="2017-02" db="EMBL/GenBank/DDBJ databases">
        <title>Comparative genomics and description of representatives of a novel lineage of planctomycetes thriving in anoxic sediments.</title>
        <authorList>
            <person name="Spring S."/>
            <person name="Bunk B."/>
            <person name="Sproer C."/>
        </authorList>
    </citation>
    <scope>NUCLEOTIDE SEQUENCE [LARGE SCALE GENOMIC DNA]</scope>
    <source>
        <strain evidence="2">SM-Chi-D1</strain>
    </source>
</reference>
<organism evidence="1 2">
    <name type="scientific">Limihaloglobus sulfuriphilus</name>
    <dbReference type="NCBI Taxonomy" id="1851148"/>
    <lineage>
        <taxon>Bacteria</taxon>
        <taxon>Pseudomonadati</taxon>
        <taxon>Planctomycetota</taxon>
        <taxon>Phycisphaerae</taxon>
        <taxon>Sedimentisphaerales</taxon>
        <taxon>Sedimentisphaeraceae</taxon>
        <taxon>Limihaloglobus</taxon>
    </lineage>
</organism>
<protein>
    <submittedName>
        <fullName evidence="1">GxxExxY protein</fullName>
    </submittedName>
</protein>